<dbReference type="EMBL" id="AOSG01000001">
    <property type="protein sequence ID" value="EOR72887.1"/>
    <property type="molecule type" value="Genomic_DNA"/>
</dbReference>
<keyword evidence="3" id="KW-1185">Reference proteome</keyword>
<dbReference type="InterPro" id="IPR015421">
    <property type="entry name" value="PyrdxlP-dep_Trfase_major"/>
</dbReference>
<evidence type="ECO:0000313" key="2">
    <source>
        <dbReference type="EMBL" id="EOR72887.1"/>
    </source>
</evidence>
<accession>A0A9P2WRS5</accession>
<dbReference type="Proteomes" id="UP000014184">
    <property type="component" value="Unassembled WGS sequence"/>
</dbReference>
<dbReference type="RefSeq" id="WP_011290475.1">
    <property type="nucleotide sequence ID" value="NZ_AOSG01000001.1"/>
</dbReference>
<dbReference type="Gene3D" id="3.40.640.10">
    <property type="entry name" value="Type I PLP-dependent aspartate aminotransferase-like (Major domain)"/>
    <property type="match status" value="1"/>
</dbReference>
<comment type="caution">
    <text evidence="2">The sequence shown here is derived from an EMBL/GenBank/DDBJ whole genome shotgun (WGS) entry which is preliminary data.</text>
</comment>
<dbReference type="PANTHER" id="PTHR43586:SF21">
    <property type="entry name" value="PYRIDOXAL PHOSPHATE (PLP)-DEPENDENT ASPARTATE AMINOTRANSFERASE SUPERFAMILY"/>
    <property type="match status" value="1"/>
</dbReference>
<reference evidence="2 3" key="1">
    <citation type="journal article" date="2013" name="Genome Announc.">
        <title>Draft Genome Sequence of the Lignocellulose Decomposer Thermobifida fusca Strain TM51.</title>
        <authorList>
            <person name="Toth A."/>
            <person name="Barna T."/>
            <person name="Nagy I."/>
            <person name="Horvath B."/>
            <person name="Nagy I."/>
            <person name="Tancsics A."/>
            <person name="Kriszt B."/>
            <person name="Baka E."/>
            <person name="Fekete C."/>
            <person name="Kukolya J."/>
        </authorList>
    </citation>
    <scope>NUCLEOTIDE SEQUENCE [LARGE SCALE GENOMIC DNA]</scope>
    <source>
        <strain evidence="2 3">TM51</strain>
    </source>
</reference>
<dbReference type="SMR" id="A0A9P2WRS5"/>
<evidence type="ECO:0000313" key="3">
    <source>
        <dbReference type="Proteomes" id="UP000014184"/>
    </source>
</evidence>
<dbReference type="PANTHER" id="PTHR43586">
    <property type="entry name" value="CYSTEINE DESULFURASE"/>
    <property type="match status" value="1"/>
</dbReference>
<feature type="domain" description="Aminotransferase class V" evidence="1">
    <location>
        <begin position="21"/>
        <end position="293"/>
    </location>
</feature>
<sequence>MDTAPLLPSSIRDQFTREVVYLNTATCGLPPRVAHEATLAVERDRARGRLTLDIAHQAVERSRAAFARLVGVPVSRVAVGSQASFFVGLVAASLPPGATVVVAEEDFTSVTYPFLAATGRGVTVRPVPLDRIIDAVDTSVDLVSVSVVQSADGRIVDVPALLDAAATHGARVLLDTTQSSGWLPIPADRVDYLVCSAYKWLLGPRGACFFAGTDDALAELTPIAANWFAAEDITSAFYGTELRLASDARRFDLSPAWASCVGLAPALELLADLGEAALGAHNVALANRFCAALGLPPTDSAIVSVAVDAKAQQVLADAGIVAAMRAGRMRCAFHLSTDAADVDRAVEEIGPYLRDANLEEAVRVPGDR</sequence>
<dbReference type="Gene3D" id="3.90.1150.10">
    <property type="entry name" value="Aspartate Aminotransferase, domain 1"/>
    <property type="match status" value="1"/>
</dbReference>
<evidence type="ECO:0000259" key="1">
    <source>
        <dbReference type="Pfam" id="PF00266"/>
    </source>
</evidence>
<dbReference type="Pfam" id="PF00266">
    <property type="entry name" value="Aminotran_5"/>
    <property type="match status" value="1"/>
</dbReference>
<dbReference type="AlphaFoldDB" id="A0A9P2WRS5"/>
<gene>
    <name evidence="2" type="ORF">TM51_00455</name>
</gene>
<protein>
    <recommendedName>
        <fullName evidence="1">Aminotransferase class V domain-containing protein</fullName>
    </recommendedName>
</protein>
<dbReference type="SUPFAM" id="SSF53383">
    <property type="entry name" value="PLP-dependent transferases"/>
    <property type="match status" value="1"/>
</dbReference>
<organism evidence="2 3">
    <name type="scientific">Thermobifida fusca TM51</name>
    <dbReference type="NCBI Taxonomy" id="1169414"/>
    <lineage>
        <taxon>Bacteria</taxon>
        <taxon>Bacillati</taxon>
        <taxon>Actinomycetota</taxon>
        <taxon>Actinomycetes</taxon>
        <taxon>Streptosporangiales</taxon>
        <taxon>Nocardiopsidaceae</taxon>
        <taxon>Thermobifida</taxon>
    </lineage>
</organism>
<dbReference type="InterPro" id="IPR000192">
    <property type="entry name" value="Aminotrans_V_dom"/>
</dbReference>
<dbReference type="InterPro" id="IPR015424">
    <property type="entry name" value="PyrdxlP-dep_Trfase"/>
</dbReference>
<proteinExistence type="predicted"/>
<name>A0A9P2WRS5_THEFU</name>
<dbReference type="InterPro" id="IPR015422">
    <property type="entry name" value="PyrdxlP-dep_Trfase_small"/>
</dbReference>